<name>A0AAD5JDI7_ACENE</name>
<protein>
    <submittedName>
        <fullName evidence="2">Uncharacterized protein</fullName>
    </submittedName>
</protein>
<dbReference type="Pfam" id="PF00201">
    <property type="entry name" value="UDPGT"/>
    <property type="match status" value="1"/>
</dbReference>
<accession>A0AAD5JDI7</accession>
<proteinExistence type="predicted"/>
<dbReference type="CDD" id="cd03784">
    <property type="entry name" value="GT1_Gtf-like"/>
    <property type="match status" value="1"/>
</dbReference>
<dbReference type="PANTHER" id="PTHR48045:SF26">
    <property type="entry name" value="UDP-GLYCOSYLTRANSFERASE 74E2-LIKE"/>
    <property type="match status" value="1"/>
</dbReference>
<dbReference type="InterPro" id="IPR002213">
    <property type="entry name" value="UDP_glucos_trans"/>
</dbReference>
<evidence type="ECO:0000313" key="3">
    <source>
        <dbReference type="Proteomes" id="UP001064489"/>
    </source>
</evidence>
<gene>
    <name evidence="2" type="ORF">LWI28_010501</name>
</gene>
<dbReference type="AlphaFoldDB" id="A0AAD5JDI7"/>
<dbReference type="PANTHER" id="PTHR48045">
    <property type="entry name" value="UDP-GLYCOSYLTRANSFERASE 72B1"/>
    <property type="match status" value="1"/>
</dbReference>
<evidence type="ECO:0000313" key="2">
    <source>
        <dbReference type="EMBL" id="KAI9194972.1"/>
    </source>
</evidence>
<reference evidence="2" key="1">
    <citation type="journal article" date="2022" name="Plant J.">
        <title>Strategies of tolerance reflected in two North American maple genomes.</title>
        <authorList>
            <person name="McEvoy S.L."/>
            <person name="Sezen U.U."/>
            <person name="Trouern-Trend A."/>
            <person name="McMahon S.M."/>
            <person name="Schaberg P.G."/>
            <person name="Yang J."/>
            <person name="Wegrzyn J.L."/>
            <person name="Swenson N.G."/>
        </authorList>
    </citation>
    <scope>NUCLEOTIDE SEQUENCE</scope>
    <source>
        <strain evidence="2">91603</strain>
    </source>
</reference>
<dbReference type="EMBL" id="JAJSOW010000003">
    <property type="protein sequence ID" value="KAI9194972.1"/>
    <property type="molecule type" value="Genomic_DNA"/>
</dbReference>
<evidence type="ECO:0000256" key="1">
    <source>
        <dbReference type="ARBA" id="ARBA00022679"/>
    </source>
</evidence>
<comment type="caution">
    <text evidence="2">The sequence shown here is derived from an EMBL/GenBank/DDBJ whole genome shotgun (WGS) entry which is preliminary data.</text>
</comment>
<dbReference type="Proteomes" id="UP001064489">
    <property type="component" value="Chromosome 1"/>
</dbReference>
<sequence>MEELAWGLKQSNFYFLWVVRASEEPKLPKQFIGEIADKGLLVKWSPKFEVLSNKALGCFFSHGRWNSSIEALCLEVPMVVMPQWTDQPMNAKCVEDVWKVGIRVRVDEDGIVRREEIENCIREVMEGRKEEK</sequence>
<keyword evidence="3" id="KW-1185">Reference proteome</keyword>
<keyword evidence="1" id="KW-0808">Transferase</keyword>
<reference evidence="2" key="2">
    <citation type="submission" date="2023-02" db="EMBL/GenBank/DDBJ databases">
        <authorList>
            <person name="Swenson N.G."/>
            <person name="Wegrzyn J.L."/>
            <person name="Mcevoy S.L."/>
        </authorList>
    </citation>
    <scope>NUCLEOTIDE SEQUENCE</scope>
    <source>
        <strain evidence="2">91603</strain>
        <tissue evidence="2">Leaf</tissue>
    </source>
</reference>
<dbReference type="SUPFAM" id="SSF53756">
    <property type="entry name" value="UDP-Glycosyltransferase/glycogen phosphorylase"/>
    <property type="match status" value="1"/>
</dbReference>
<dbReference type="GO" id="GO:0008194">
    <property type="term" value="F:UDP-glycosyltransferase activity"/>
    <property type="evidence" value="ECO:0007669"/>
    <property type="project" value="InterPro"/>
</dbReference>
<organism evidence="2 3">
    <name type="scientific">Acer negundo</name>
    <name type="common">Box elder</name>
    <dbReference type="NCBI Taxonomy" id="4023"/>
    <lineage>
        <taxon>Eukaryota</taxon>
        <taxon>Viridiplantae</taxon>
        <taxon>Streptophyta</taxon>
        <taxon>Embryophyta</taxon>
        <taxon>Tracheophyta</taxon>
        <taxon>Spermatophyta</taxon>
        <taxon>Magnoliopsida</taxon>
        <taxon>eudicotyledons</taxon>
        <taxon>Gunneridae</taxon>
        <taxon>Pentapetalae</taxon>
        <taxon>rosids</taxon>
        <taxon>malvids</taxon>
        <taxon>Sapindales</taxon>
        <taxon>Sapindaceae</taxon>
        <taxon>Hippocastanoideae</taxon>
        <taxon>Acereae</taxon>
        <taxon>Acer</taxon>
    </lineage>
</organism>
<dbReference type="Gene3D" id="3.40.50.2000">
    <property type="entry name" value="Glycogen Phosphorylase B"/>
    <property type="match status" value="1"/>
</dbReference>